<feature type="non-terminal residue" evidence="2">
    <location>
        <position position="1"/>
    </location>
</feature>
<evidence type="ECO:0000256" key="1">
    <source>
        <dbReference type="SAM" id="SignalP"/>
    </source>
</evidence>
<keyword evidence="3" id="KW-1185">Reference proteome</keyword>
<dbReference type="EMBL" id="CAUOFW020006933">
    <property type="protein sequence ID" value="CAK9176845.1"/>
    <property type="molecule type" value="Genomic_DNA"/>
</dbReference>
<keyword evidence="1" id="KW-0732">Signal</keyword>
<protein>
    <submittedName>
        <fullName evidence="2">Uncharacterized protein</fullName>
    </submittedName>
</protein>
<proteinExistence type="predicted"/>
<dbReference type="AlphaFoldDB" id="A0ABC8U517"/>
<organism evidence="2 3">
    <name type="scientific">Ilex paraguariensis</name>
    <name type="common">yerba mate</name>
    <dbReference type="NCBI Taxonomy" id="185542"/>
    <lineage>
        <taxon>Eukaryota</taxon>
        <taxon>Viridiplantae</taxon>
        <taxon>Streptophyta</taxon>
        <taxon>Embryophyta</taxon>
        <taxon>Tracheophyta</taxon>
        <taxon>Spermatophyta</taxon>
        <taxon>Magnoliopsida</taxon>
        <taxon>eudicotyledons</taxon>
        <taxon>Gunneridae</taxon>
        <taxon>Pentapetalae</taxon>
        <taxon>asterids</taxon>
        <taxon>campanulids</taxon>
        <taxon>Aquifoliales</taxon>
        <taxon>Aquifoliaceae</taxon>
        <taxon>Ilex</taxon>
    </lineage>
</organism>
<gene>
    <name evidence="2" type="ORF">ILEXP_LOCUS46712</name>
</gene>
<feature type="signal peptide" evidence="1">
    <location>
        <begin position="1"/>
        <end position="23"/>
    </location>
</feature>
<sequence length="66" mass="7430">VTHVIVVALELFVWVFEVLNVQSEIQVGKSQLNSSWKSRGCLNKRSHKIENAKKTVQPVDKSMAGH</sequence>
<reference evidence="2 3" key="1">
    <citation type="submission" date="2024-02" db="EMBL/GenBank/DDBJ databases">
        <authorList>
            <person name="Vignale AGUSTIN F."/>
            <person name="Sosa J E."/>
            <person name="Modenutti C."/>
        </authorList>
    </citation>
    <scope>NUCLEOTIDE SEQUENCE [LARGE SCALE GENOMIC DNA]</scope>
</reference>
<dbReference type="Proteomes" id="UP001642360">
    <property type="component" value="Unassembled WGS sequence"/>
</dbReference>
<name>A0ABC8U517_9AQUA</name>
<feature type="chain" id="PRO_5044783561" evidence="1">
    <location>
        <begin position="24"/>
        <end position="66"/>
    </location>
</feature>
<accession>A0ABC8U517</accession>
<evidence type="ECO:0000313" key="2">
    <source>
        <dbReference type="EMBL" id="CAK9176845.1"/>
    </source>
</evidence>
<evidence type="ECO:0000313" key="3">
    <source>
        <dbReference type="Proteomes" id="UP001642360"/>
    </source>
</evidence>
<comment type="caution">
    <text evidence="2">The sequence shown here is derived from an EMBL/GenBank/DDBJ whole genome shotgun (WGS) entry which is preliminary data.</text>
</comment>